<dbReference type="PROSITE" id="PS50929">
    <property type="entry name" value="ABC_TM1F"/>
    <property type="match status" value="1"/>
</dbReference>
<name>A0A0R2HYX1_CARDV</name>
<dbReference type="FunFam" id="3.40.50.300:FF:000221">
    <property type="entry name" value="Multidrug ABC transporter ATP-binding protein"/>
    <property type="match status" value="1"/>
</dbReference>
<dbReference type="InterPro" id="IPR039421">
    <property type="entry name" value="Type_1_exporter"/>
</dbReference>
<keyword evidence="3" id="KW-1003">Cell membrane</keyword>
<evidence type="ECO:0000256" key="2">
    <source>
        <dbReference type="ARBA" id="ARBA00022448"/>
    </source>
</evidence>
<evidence type="ECO:0000256" key="5">
    <source>
        <dbReference type="ARBA" id="ARBA00022741"/>
    </source>
</evidence>
<keyword evidence="6 12" id="KW-0067">ATP-binding</keyword>
<keyword evidence="7 9" id="KW-1133">Transmembrane helix</keyword>
<protein>
    <submittedName>
        <fullName evidence="12">ABC transporter ATP-binding permease</fullName>
    </submittedName>
</protein>
<dbReference type="InterPro" id="IPR027417">
    <property type="entry name" value="P-loop_NTPase"/>
</dbReference>
<dbReference type="PROSITE" id="PS50893">
    <property type="entry name" value="ABC_TRANSPORTER_2"/>
    <property type="match status" value="1"/>
</dbReference>
<dbReference type="eggNOG" id="COG1132">
    <property type="taxonomic scope" value="Bacteria"/>
</dbReference>
<dbReference type="PANTHER" id="PTHR43394">
    <property type="entry name" value="ATP-DEPENDENT PERMEASE MDL1, MITOCHONDRIAL"/>
    <property type="match status" value="1"/>
</dbReference>
<accession>A0A0R2HYX1</accession>
<evidence type="ECO:0000259" key="10">
    <source>
        <dbReference type="PROSITE" id="PS50893"/>
    </source>
</evidence>
<dbReference type="Proteomes" id="UP000051658">
    <property type="component" value="Unassembled WGS sequence"/>
</dbReference>
<comment type="caution">
    <text evidence="12">The sequence shown here is derived from an EMBL/GenBank/DDBJ whole genome shotgun (WGS) entry which is preliminary data.</text>
</comment>
<gene>
    <name evidence="12" type="ORF">IV74_GL001257</name>
</gene>
<evidence type="ECO:0000256" key="1">
    <source>
        <dbReference type="ARBA" id="ARBA00004651"/>
    </source>
</evidence>
<feature type="transmembrane region" description="Helical" evidence="9">
    <location>
        <begin position="278"/>
        <end position="297"/>
    </location>
</feature>
<comment type="subcellular location">
    <subcellularLocation>
        <location evidence="1">Cell membrane</location>
        <topology evidence="1">Multi-pass membrane protein</topology>
    </subcellularLocation>
</comment>
<feature type="transmembrane region" description="Helical" evidence="9">
    <location>
        <begin position="125"/>
        <end position="149"/>
    </location>
</feature>
<dbReference type="GO" id="GO:0005886">
    <property type="term" value="C:plasma membrane"/>
    <property type="evidence" value="ECO:0007669"/>
    <property type="project" value="UniProtKB-SubCell"/>
</dbReference>
<dbReference type="Pfam" id="PF00664">
    <property type="entry name" value="ABC_membrane"/>
    <property type="match status" value="1"/>
</dbReference>
<keyword evidence="4 9" id="KW-0812">Transmembrane</keyword>
<evidence type="ECO:0000259" key="11">
    <source>
        <dbReference type="PROSITE" id="PS50929"/>
    </source>
</evidence>
<dbReference type="GO" id="GO:0005524">
    <property type="term" value="F:ATP binding"/>
    <property type="evidence" value="ECO:0007669"/>
    <property type="project" value="UniProtKB-KW"/>
</dbReference>
<dbReference type="Pfam" id="PF00005">
    <property type="entry name" value="ABC_tran"/>
    <property type="match status" value="1"/>
</dbReference>
<dbReference type="Gene3D" id="1.20.1560.10">
    <property type="entry name" value="ABC transporter type 1, transmembrane domain"/>
    <property type="match status" value="1"/>
</dbReference>
<proteinExistence type="predicted"/>
<feature type="transmembrane region" description="Helical" evidence="9">
    <location>
        <begin position="52"/>
        <end position="73"/>
    </location>
</feature>
<dbReference type="CDD" id="cd18548">
    <property type="entry name" value="ABC_6TM_Tm287_like"/>
    <property type="match status" value="1"/>
</dbReference>
<dbReference type="SMART" id="SM00382">
    <property type="entry name" value="AAA"/>
    <property type="match status" value="1"/>
</dbReference>
<feature type="transmembrane region" description="Helical" evidence="9">
    <location>
        <begin position="235"/>
        <end position="258"/>
    </location>
</feature>
<dbReference type="RefSeq" id="WP_034568207.1">
    <property type="nucleotide sequence ID" value="NZ_JQBS01000001.1"/>
</dbReference>
<feature type="domain" description="ABC transporter" evidence="10">
    <location>
        <begin position="337"/>
        <end position="572"/>
    </location>
</feature>
<dbReference type="PROSITE" id="PS00211">
    <property type="entry name" value="ABC_TRANSPORTER_1"/>
    <property type="match status" value="1"/>
</dbReference>
<dbReference type="InterPro" id="IPR011527">
    <property type="entry name" value="ABC1_TM_dom"/>
</dbReference>
<dbReference type="InterPro" id="IPR017871">
    <property type="entry name" value="ABC_transporter-like_CS"/>
</dbReference>
<dbReference type="InterPro" id="IPR003439">
    <property type="entry name" value="ABC_transporter-like_ATP-bd"/>
</dbReference>
<evidence type="ECO:0000256" key="3">
    <source>
        <dbReference type="ARBA" id="ARBA00022475"/>
    </source>
</evidence>
<keyword evidence="5" id="KW-0547">Nucleotide-binding</keyword>
<evidence type="ECO:0000256" key="9">
    <source>
        <dbReference type="SAM" id="Phobius"/>
    </source>
</evidence>
<sequence length="583" mass="63847">MIALLKYAKKYRVQMVIGPIFKLIEAIFELFLPLLMAKLIDNGINKGDTVYIYKMGGLMLLMSVIGLISVFICQYSASIASQGFGTELRSTLMKKINSFSHAEIDAFGTSTLITRATNDINQMQLALAMLIRLVIRAPFLCIGSIIMAIYVNPKLALVFAILLPLFCVILYFIMAKTIPLYRRVQKKVDRLAQVVGENLSGVRVIRAFAKSNAEKKRAHDVSDDLAKAYIRVGNLSALMTPATSLIMNTGIIVILYAGGFQVNSGNMSQGDVLALINYITQMLLALIIVANLVVLFTKASASAQRINEVLDTPITVTDPSQPKLFPNKLHAKHSYAVRFKNVDFTYQQDAGNALTAIKFDLLKGKVLGITGPTGSGKSTLINLIPRFYNATSGGVYVYGLPVSEFSLESLRKQVGIVPQNSSLFTGSIAENLRWGKADATDEDIQEALEIAQSADFVNQLPEGIHSPVFEGGKNFSGGQRQRLTIARALIAKPAILILDDSLSALDYQTDLNLRQALRQRLNDTTLVIVSQRISSIQSADEILVLNDGKMAAKGTHQDLLAHSQMYQDFYYSQNEANGGADNA</sequence>
<reference evidence="12 13" key="1">
    <citation type="journal article" date="2015" name="Genome Announc.">
        <title>Expanding the biotechnology potential of lactobacilli through comparative genomics of 213 strains and associated genera.</title>
        <authorList>
            <person name="Sun Z."/>
            <person name="Harris H.M."/>
            <person name="McCann A."/>
            <person name="Guo C."/>
            <person name="Argimon S."/>
            <person name="Zhang W."/>
            <person name="Yang X."/>
            <person name="Jeffery I.B."/>
            <person name="Cooney J.C."/>
            <person name="Kagawa T.F."/>
            <person name="Liu W."/>
            <person name="Song Y."/>
            <person name="Salvetti E."/>
            <person name="Wrobel A."/>
            <person name="Rasinkangas P."/>
            <person name="Parkhill J."/>
            <person name="Rea M.C."/>
            <person name="O'Sullivan O."/>
            <person name="Ritari J."/>
            <person name="Douillard F.P."/>
            <person name="Paul Ross R."/>
            <person name="Yang R."/>
            <person name="Briner A.E."/>
            <person name="Felis G.E."/>
            <person name="de Vos W.M."/>
            <person name="Barrangou R."/>
            <person name="Klaenhammer T.R."/>
            <person name="Caufield P.W."/>
            <person name="Cui Y."/>
            <person name="Zhang H."/>
            <person name="O'Toole P.W."/>
        </authorList>
    </citation>
    <scope>NUCLEOTIDE SEQUENCE [LARGE SCALE GENOMIC DNA]</scope>
    <source>
        <strain evidence="12 13">DSM 20623</strain>
    </source>
</reference>
<evidence type="ECO:0000313" key="12">
    <source>
        <dbReference type="EMBL" id="KRN57999.1"/>
    </source>
</evidence>
<dbReference type="InterPro" id="IPR036640">
    <property type="entry name" value="ABC1_TM_sf"/>
</dbReference>
<dbReference type="PANTHER" id="PTHR43394:SF1">
    <property type="entry name" value="ATP-BINDING CASSETTE SUB-FAMILY B MEMBER 10, MITOCHONDRIAL"/>
    <property type="match status" value="1"/>
</dbReference>
<dbReference type="GO" id="GO:0016887">
    <property type="term" value="F:ATP hydrolysis activity"/>
    <property type="evidence" value="ECO:0007669"/>
    <property type="project" value="InterPro"/>
</dbReference>
<dbReference type="AlphaFoldDB" id="A0A0R2HYX1"/>
<keyword evidence="13" id="KW-1185">Reference proteome</keyword>
<keyword evidence="2" id="KW-0813">Transport</keyword>
<evidence type="ECO:0000256" key="6">
    <source>
        <dbReference type="ARBA" id="ARBA00022840"/>
    </source>
</evidence>
<evidence type="ECO:0000256" key="4">
    <source>
        <dbReference type="ARBA" id="ARBA00022692"/>
    </source>
</evidence>
<dbReference type="InterPro" id="IPR003593">
    <property type="entry name" value="AAA+_ATPase"/>
</dbReference>
<keyword evidence="8 9" id="KW-0472">Membrane</keyword>
<dbReference type="Gene3D" id="3.40.50.300">
    <property type="entry name" value="P-loop containing nucleotide triphosphate hydrolases"/>
    <property type="match status" value="1"/>
</dbReference>
<feature type="transmembrane region" description="Helical" evidence="9">
    <location>
        <begin position="20"/>
        <end position="40"/>
    </location>
</feature>
<dbReference type="EMBL" id="JQBS01000001">
    <property type="protein sequence ID" value="KRN57999.1"/>
    <property type="molecule type" value="Genomic_DNA"/>
</dbReference>
<organism evidence="12 13">
    <name type="scientific">Carnobacterium divergens DSM 20623</name>
    <dbReference type="NCBI Taxonomy" id="1449336"/>
    <lineage>
        <taxon>Bacteria</taxon>
        <taxon>Bacillati</taxon>
        <taxon>Bacillota</taxon>
        <taxon>Bacilli</taxon>
        <taxon>Lactobacillales</taxon>
        <taxon>Carnobacteriaceae</taxon>
        <taxon>Carnobacterium</taxon>
    </lineage>
</organism>
<feature type="domain" description="ABC transmembrane type-1" evidence="11">
    <location>
        <begin position="16"/>
        <end position="298"/>
    </location>
</feature>
<feature type="transmembrane region" description="Helical" evidence="9">
    <location>
        <begin position="155"/>
        <end position="173"/>
    </location>
</feature>
<dbReference type="PATRIC" id="fig|1449336.4.peg.1283"/>
<dbReference type="GO" id="GO:0015421">
    <property type="term" value="F:ABC-type oligopeptide transporter activity"/>
    <property type="evidence" value="ECO:0007669"/>
    <property type="project" value="TreeGrafter"/>
</dbReference>
<evidence type="ECO:0000256" key="8">
    <source>
        <dbReference type="ARBA" id="ARBA00023136"/>
    </source>
</evidence>
<dbReference type="SUPFAM" id="SSF52540">
    <property type="entry name" value="P-loop containing nucleoside triphosphate hydrolases"/>
    <property type="match status" value="1"/>
</dbReference>
<dbReference type="SUPFAM" id="SSF90123">
    <property type="entry name" value="ABC transporter transmembrane region"/>
    <property type="match status" value="1"/>
</dbReference>
<dbReference type="GeneID" id="89589756"/>
<evidence type="ECO:0000313" key="13">
    <source>
        <dbReference type="Proteomes" id="UP000051658"/>
    </source>
</evidence>
<evidence type="ECO:0000256" key="7">
    <source>
        <dbReference type="ARBA" id="ARBA00022989"/>
    </source>
</evidence>